<proteinExistence type="predicted"/>
<reference evidence="2" key="1">
    <citation type="journal article" date="2021" name="Proc. Natl. Acad. Sci. U.S.A.">
        <title>A Catalog of Tens of Thousands of Viruses from Human Metagenomes Reveals Hidden Associations with Chronic Diseases.</title>
        <authorList>
            <person name="Tisza M.J."/>
            <person name="Buck C.B."/>
        </authorList>
    </citation>
    <scope>NUCLEOTIDE SEQUENCE</scope>
    <source>
        <strain evidence="2">CtTDf8</strain>
    </source>
</reference>
<feature type="region of interest" description="Disordered" evidence="1">
    <location>
        <begin position="167"/>
        <end position="206"/>
    </location>
</feature>
<evidence type="ECO:0000313" key="2">
    <source>
        <dbReference type="EMBL" id="DAF94471.1"/>
    </source>
</evidence>
<evidence type="ECO:0000256" key="1">
    <source>
        <dbReference type="SAM" id="MobiDB-lite"/>
    </source>
</evidence>
<feature type="compositionally biased region" description="Low complexity" evidence="1">
    <location>
        <begin position="197"/>
        <end position="206"/>
    </location>
</feature>
<accession>A0A8S5UJ25</accession>
<organism evidence="2">
    <name type="scientific">Siphoviridae sp. ctTDf8</name>
    <dbReference type="NCBI Taxonomy" id="2825517"/>
    <lineage>
        <taxon>Viruses</taxon>
        <taxon>Duplodnaviria</taxon>
        <taxon>Heunggongvirae</taxon>
        <taxon>Uroviricota</taxon>
        <taxon>Caudoviricetes</taxon>
    </lineage>
</organism>
<protein>
    <submittedName>
        <fullName evidence="2">Pulmonary surfactant-associated protein</fullName>
    </submittedName>
</protein>
<dbReference type="Gene3D" id="1.20.5.320">
    <property type="entry name" value="6-Phosphogluconate Dehydrogenase, domain 3"/>
    <property type="match status" value="1"/>
</dbReference>
<sequence>MIKIVPDKEGRLTQWDKDRKVIVTGLEGGAEVHFASPGDDHGAYVAELTGGEAAIPNILLTMAGVINVYVYPADRTVFAAALPVMAREKPDDYIYTETEVLSYLKLADEIGDLTKLTTAAKENLVAAINEAATKGTASVYMRVADGYIEYSGDGVTWEKLIAVDELKGPKGDRGEQGPQGEPGKDGSDASVEIVTPSAASTDSQAASAKAVWNTLGDVKSLIDGM</sequence>
<name>A0A8S5UJ25_9CAUD</name>
<dbReference type="EMBL" id="BK016093">
    <property type="protein sequence ID" value="DAF94471.1"/>
    <property type="molecule type" value="Genomic_DNA"/>
</dbReference>